<keyword evidence="4" id="KW-1185">Reference proteome</keyword>
<dbReference type="Gene3D" id="3.40.50.1860">
    <property type="match status" value="2"/>
</dbReference>
<gene>
    <name evidence="3" type="ORF">ERJ70_02335</name>
</gene>
<evidence type="ECO:0000313" key="4">
    <source>
        <dbReference type="Proteomes" id="UP000665043"/>
    </source>
</evidence>
<dbReference type="EMBL" id="CP046956">
    <property type="protein sequence ID" value="QTM98254.1"/>
    <property type="molecule type" value="Genomic_DNA"/>
</dbReference>
<dbReference type="InterPro" id="IPR033134">
    <property type="entry name" value="Asp/Glu_racemase_AS_2"/>
</dbReference>
<keyword evidence="2 3" id="KW-0413">Isomerase</keyword>
<dbReference type="PROSITE" id="PS00923">
    <property type="entry name" value="ASP_GLU_RACEMASE_1"/>
    <property type="match status" value="1"/>
</dbReference>
<dbReference type="SUPFAM" id="SSF53681">
    <property type="entry name" value="Aspartate/glutamate racemase"/>
    <property type="match status" value="2"/>
</dbReference>
<name>A0ABX7VN38_9BACI</name>
<accession>A0ABX7VN38</accession>
<dbReference type="PROSITE" id="PS00924">
    <property type="entry name" value="ASP_GLU_RACEMASE_2"/>
    <property type="match status" value="1"/>
</dbReference>
<dbReference type="PANTHER" id="PTHR21198:SF7">
    <property type="entry name" value="ASPARTATE-GLUTAMATE RACEMASE FAMILY"/>
    <property type="match status" value="1"/>
</dbReference>
<evidence type="ECO:0000256" key="2">
    <source>
        <dbReference type="ARBA" id="ARBA00023235"/>
    </source>
</evidence>
<comment type="similarity">
    <text evidence="1">Belongs to the aspartate/glutamate racemases family.</text>
</comment>
<evidence type="ECO:0000256" key="1">
    <source>
        <dbReference type="ARBA" id="ARBA00007847"/>
    </source>
</evidence>
<organism evidence="3 4">
    <name type="scientific">Sediminibacillus dalangtanensis</name>
    <dbReference type="NCBI Taxonomy" id="2729421"/>
    <lineage>
        <taxon>Bacteria</taxon>
        <taxon>Bacillati</taxon>
        <taxon>Bacillota</taxon>
        <taxon>Bacilli</taxon>
        <taxon>Bacillales</taxon>
        <taxon>Bacillaceae</taxon>
        <taxon>Sediminibacillus</taxon>
    </lineage>
</organism>
<sequence>MKTIGLIGGMSWESSVEYYRIINEEVKNKLGGLHSAKCLLYSVDFEEIERYQAEGDWESAGKHLGEVAFSLEKAGADFIVICTNTMHKVIDYIEDKVEIPVLHIADATATQIRTARIKTVGLLGTKYTMEQDFYKARLESNGINVVVPDEDERTKVNSIIYDELCLGEIASSSKDYYKQVIRHLVKNGAEGIILGCTEIGLLVKPEDAAVPLFDTTVIHAREAVKKALDLTKPKQD</sequence>
<dbReference type="NCBIfam" id="TIGR00035">
    <property type="entry name" value="asp_race"/>
    <property type="match status" value="1"/>
</dbReference>
<dbReference type="InterPro" id="IPR015942">
    <property type="entry name" value="Asp/Glu/hydantoin_racemase"/>
</dbReference>
<dbReference type="InterPro" id="IPR001920">
    <property type="entry name" value="Asp/Glu_race"/>
</dbReference>
<evidence type="ECO:0000313" key="3">
    <source>
        <dbReference type="EMBL" id="QTM98254.1"/>
    </source>
</evidence>
<dbReference type="GO" id="GO:0016853">
    <property type="term" value="F:isomerase activity"/>
    <property type="evidence" value="ECO:0007669"/>
    <property type="project" value="UniProtKB-KW"/>
</dbReference>
<protein>
    <submittedName>
        <fullName evidence="3">Amino acid racemase</fullName>
        <ecNumber evidence="3">5.1.1.-</ecNumber>
    </submittedName>
</protein>
<dbReference type="EC" id="5.1.1.-" evidence="3"/>
<dbReference type="Proteomes" id="UP000665043">
    <property type="component" value="Chromosome"/>
</dbReference>
<proteinExistence type="inferred from homology"/>
<dbReference type="RefSeq" id="WP_209366898.1">
    <property type="nucleotide sequence ID" value="NZ_CP046956.1"/>
</dbReference>
<dbReference type="InterPro" id="IPR018187">
    <property type="entry name" value="Asp/Glu_racemase_AS_1"/>
</dbReference>
<dbReference type="InterPro" id="IPR004380">
    <property type="entry name" value="Asp_race"/>
</dbReference>
<reference evidence="3 4" key="1">
    <citation type="submission" date="2019-12" db="EMBL/GenBank/DDBJ databases">
        <title>The whole genome sequencing of a strain isolated from a Mars analog, Dalangtan Playa.</title>
        <authorList>
            <person name="Huang T."/>
        </authorList>
    </citation>
    <scope>NUCLEOTIDE SEQUENCE [LARGE SCALE GENOMIC DNA]</scope>
    <source>
        <strain evidence="3 4">DP4-553-S</strain>
    </source>
</reference>
<dbReference type="Pfam" id="PF01177">
    <property type="entry name" value="Asp_Glu_race"/>
    <property type="match status" value="1"/>
</dbReference>
<dbReference type="PANTHER" id="PTHR21198">
    <property type="entry name" value="GLUTAMATE RACEMASE"/>
    <property type="match status" value="1"/>
</dbReference>